<organism evidence="3 4">
    <name type="scientific">Microbacterium phage Hendrix</name>
    <dbReference type="NCBI Taxonomy" id="2182341"/>
    <lineage>
        <taxon>Viruses</taxon>
        <taxon>Duplodnaviria</taxon>
        <taxon>Heunggongvirae</taxon>
        <taxon>Uroviricota</taxon>
        <taxon>Caudoviricetes</taxon>
        <taxon>Rogerhendrixvirus</taxon>
        <taxon>Rogerhendrixvirus hendrix</taxon>
    </lineage>
</organism>
<dbReference type="SUPFAM" id="SSF52540">
    <property type="entry name" value="P-loop containing nucleoside triphosphate hydrolases"/>
    <property type="match status" value="2"/>
</dbReference>
<keyword evidence="3" id="KW-0067">ATP-binding</keyword>
<dbReference type="PANTHER" id="PTHR45766:SF6">
    <property type="entry name" value="SWI_SNF-RELATED MATRIX-ASSOCIATED ACTIN-DEPENDENT REGULATOR OF CHROMATIN SUBFAMILY A-LIKE PROTEIN 1"/>
    <property type="match status" value="1"/>
</dbReference>
<dbReference type="PANTHER" id="PTHR45766">
    <property type="entry name" value="DNA ANNEALING HELICASE AND ENDONUCLEASE ZRANB3 FAMILY MEMBER"/>
    <property type="match status" value="1"/>
</dbReference>
<dbReference type="SMART" id="SM00487">
    <property type="entry name" value="DEXDc"/>
    <property type="match status" value="1"/>
</dbReference>
<dbReference type="Proteomes" id="UP000247284">
    <property type="component" value="Segment"/>
</dbReference>
<keyword evidence="3" id="KW-0347">Helicase</keyword>
<dbReference type="GO" id="GO:0004386">
    <property type="term" value="F:helicase activity"/>
    <property type="evidence" value="ECO:0007669"/>
    <property type="project" value="UniProtKB-KW"/>
</dbReference>
<sequence>MTDDVKPKNLFVPGGPERYQHQKRGLQKIIQTRGVCALLFDPGTGKTATTLDFISLLALKSPDKLDSFGRLVKEARVLVVAPLAAIDTWVLQSSKWVADGVNFWAEALGGSILDRAETMAARGGQPFLETVSRFIMKAQDLEDQDMNIPVPFAYTPPRTPRWVSALKKSATFLHESGIDEKRSRTSLKTKFSRSYPMIEKKVIHETVDELCATEWAKPLKRAPRALNVDKAIEVSYRADSRGSDRPLTLTEGPDGLGKDKPRIVLLATNFDTFQTRQMVPGTSKSMADQLLEAVRRFDPDLVVVDEAHKIKSPRSNVSRLLGRIGENVPRRIALTGTIMPAGPLDVWGVWRFLEPFAFGPTLPDGTKRRLSYEGFKEKYAVLGGYMGKEVKGYKNLDEMQNIMSINSSVARKADALPDLPKALDVEVPIILNPAELKAYKDMKQGLVAQLIDPATGGLLPATAGSRLTQMLRLRQITSGHLPDDNGGLHRLGDSKVAAIASIAEDKLIGENRIVIFCYFIDELHALQKKLERDGNELMIIDGSTPATERLKMRQRFGDRDVKDRIIMITQIRTMSLAVNELVTASHAIFGSLPQTRDDIVQARDRLDRIGQTLPCTFWFVLAPATIDTAIYQSYRDKTSLEGAVLAHILDLDPETAEQIMVLTPDQLASIGA</sequence>
<dbReference type="InterPro" id="IPR014001">
    <property type="entry name" value="Helicase_ATP-bd"/>
</dbReference>
<dbReference type="Gene3D" id="3.40.50.300">
    <property type="entry name" value="P-loop containing nucleotide triphosphate hydrolases"/>
    <property type="match status" value="1"/>
</dbReference>
<dbReference type="PROSITE" id="PS51194">
    <property type="entry name" value="HELICASE_CTER"/>
    <property type="match status" value="1"/>
</dbReference>
<dbReference type="InterPro" id="IPR000330">
    <property type="entry name" value="SNF2_N"/>
</dbReference>
<dbReference type="InterPro" id="IPR027417">
    <property type="entry name" value="P-loop_NTPase"/>
</dbReference>
<dbReference type="KEGG" id="vg:54992582"/>
<accession>A0A2U8UUV2</accession>
<dbReference type="GO" id="GO:0006281">
    <property type="term" value="P:DNA repair"/>
    <property type="evidence" value="ECO:0007669"/>
    <property type="project" value="TreeGrafter"/>
</dbReference>
<name>A0A2U8UUV2_9CAUD</name>
<gene>
    <name evidence="3" type="primary">115</name>
    <name evidence="3" type="ORF">PBI_HENDRIX_115</name>
</gene>
<dbReference type="CDD" id="cd18793">
    <property type="entry name" value="SF2_C_SNF"/>
    <property type="match status" value="1"/>
</dbReference>
<dbReference type="Pfam" id="PF00176">
    <property type="entry name" value="SNF2-rel_dom"/>
    <property type="match status" value="1"/>
</dbReference>
<evidence type="ECO:0000256" key="1">
    <source>
        <dbReference type="ARBA" id="ARBA00022801"/>
    </source>
</evidence>
<dbReference type="Pfam" id="PF00271">
    <property type="entry name" value="Helicase_C"/>
    <property type="match status" value="1"/>
</dbReference>
<protein>
    <submittedName>
        <fullName evidence="3">Helicase</fullName>
    </submittedName>
</protein>
<evidence type="ECO:0000259" key="2">
    <source>
        <dbReference type="PROSITE" id="PS51194"/>
    </source>
</evidence>
<dbReference type="GeneID" id="54992582"/>
<keyword evidence="1" id="KW-0378">Hydrolase</keyword>
<evidence type="ECO:0000313" key="4">
    <source>
        <dbReference type="Proteomes" id="UP000247284"/>
    </source>
</evidence>
<dbReference type="EMBL" id="MH183162">
    <property type="protein sequence ID" value="AWN07786.1"/>
    <property type="molecule type" value="Genomic_DNA"/>
</dbReference>
<keyword evidence="4" id="KW-1185">Reference proteome</keyword>
<evidence type="ECO:0000313" key="3">
    <source>
        <dbReference type="EMBL" id="AWN07786.1"/>
    </source>
</evidence>
<dbReference type="InterPro" id="IPR038718">
    <property type="entry name" value="SNF2-like_sf"/>
</dbReference>
<dbReference type="GO" id="GO:0016787">
    <property type="term" value="F:hydrolase activity"/>
    <property type="evidence" value="ECO:0007669"/>
    <property type="project" value="UniProtKB-KW"/>
</dbReference>
<feature type="domain" description="Helicase C-terminal" evidence="2">
    <location>
        <begin position="503"/>
        <end position="652"/>
    </location>
</feature>
<dbReference type="Gene3D" id="3.40.50.10810">
    <property type="entry name" value="Tandem AAA-ATPase domain"/>
    <property type="match status" value="2"/>
</dbReference>
<dbReference type="InterPro" id="IPR001650">
    <property type="entry name" value="Helicase_C-like"/>
</dbReference>
<dbReference type="InterPro" id="IPR049730">
    <property type="entry name" value="SNF2/RAD54-like_C"/>
</dbReference>
<reference evidence="3 4" key="1">
    <citation type="submission" date="2018-04" db="EMBL/GenBank/DDBJ databases">
        <authorList>
            <person name="Stanton A.-C.J."/>
            <person name="Garlena R.A."/>
            <person name="Russell D.A."/>
            <person name="Pope W.H."/>
            <person name="Jacobs-Sera D."/>
            <person name="Hatfull G.F."/>
        </authorList>
    </citation>
    <scope>NUCLEOTIDE SEQUENCE [LARGE SCALE GENOMIC DNA]</scope>
</reference>
<keyword evidence="3" id="KW-0547">Nucleotide-binding</keyword>
<proteinExistence type="predicted"/>
<dbReference type="RefSeq" id="YP_009802053.1">
    <property type="nucleotide sequence ID" value="NC_047977.1"/>
</dbReference>
<dbReference type="GO" id="GO:0031297">
    <property type="term" value="P:replication fork processing"/>
    <property type="evidence" value="ECO:0007669"/>
    <property type="project" value="TreeGrafter"/>
</dbReference>
<dbReference type="GO" id="GO:0005524">
    <property type="term" value="F:ATP binding"/>
    <property type="evidence" value="ECO:0007669"/>
    <property type="project" value="InterPro"/>
</dbReference>